<evidence type="ECO:0000256" key="1">
    <source>
        <dbReference type="SAM" id="MobiDB-lite"/>
    </source>
</evidence>
<dbReference type="Proteomes" id="UP000761534">
    <property type="component" value="Unassembled WGS sequence"/>
</dbReference>
<keyword evidence="4" id="KW-1185">Reference proteome</keyword>
<evidence type="ECO:0000313" key="3">
    <source>
        <dbReference type="EMBL" id="KAA8917198.1"/>
    </source>
</evidence>
<gene>
    <name evidence="3" type="ORF">TRICI_000649</name>
</gene>
<name>A0A642VBE3_9ASCO</name>
<dbReference type="SUPFAM" id="SSF81606">
    <property type="entry name" value="PP2C-like"/>
    <property type="match status" value="1"/>
</dbReference>
<dbReference type="EMBL" id="SWFS01000055">
    <property type="protein sequence ID" value="KAA8917198.1"/>
    <property type="molecule type" value="Genomic_DNA"/>
</dbReference>
<feature type="compositionally biased region" description="Basic and acidic residues" evidence="1">
    <location>
        <begin position="306"/>
        <end position="318"/>
    </location>
</feature>
<dbReference type="CDD" id="cd00143">
    <property type="entry name" value="PP2Cc"/>
    <property type="match status" value="1"/>
</dbReference>
<dbReference type="Gene3D" id="3.60.40.10">
    <property type="entry name" value="PPM-type phosphatase domain"/>
    <property type="match status" value="1"/>
</dbReference>
<dbReference type="PANTHER" id="PTHR13832:SF792">
    <property type="entry name" value="GM14286P"/>
    <property type="match status" value="1"/>
</dbReference>
<dbReference type="GO" id="GO:0004741">
    <property type="term" value="F:[pyruvate dehydrogenase (acetyl-transferring)]-phosphatase activity"/>
    <property type="evidence" value="ECO:0007669"/>
    <property type="project" value="TreeGrafter"/>
</dbReference>
<protein>
    <recommendedName>
        <fullName evidence="2">PPM-type phosphatase domain-containing protein</fullName>
    </recommendedName>
</protein>
<dbReference type="PANTHER" id="PTHR13832">
    <property type="entry name" value="PROTEIN PHOSPHATASE 2C"/>
    <property type="match status" value="1"/>
</dbReference>
<dbReference type="AlphaFoldDB" id="A0A642VBE3"/>
<dbReference type="PROSITE" id="PS51746">
    <property type="entry name" value="PPM_2"/>
    <property type="match status" value="1"/>
</dbReference>
<feature type="compositionally biased region" description="Polar residues" evidence="1">
    <location>
        <begin position="296"/>
        <end position="305"/>
    </location>
</feature>
<comment type="caution">
    <text evidence="3">The sequence shown here is derived from an EMBL/GenBank/DDBJ whole genome shotgun (WGS) entry which is preliminary data.</text>
</comment>
<dbReference type="InterPro" id="IPR036457">
    <property type="entry name" value="PPM-type-like_dom_sf"/>
</dbReference>
<proteinExistence type="predicted"/>
<feature type="domain" description="PPM-type phosphatase" evidence="2">
    <location>
        <begin position="137"/>
        <end position="529"/>
    </location>
</feature>
<accession>A0A642VBE3</accession>
<dbReference type="GO" id="GO:0005739">
    <property type="term" value="C:mitochondrion"/>
    <property type="evidence" value="ECO:0007669"/>
    <property type="project" value="TreeGrafter"/>
</dbReference>
<dbReference type="SMART" id="SM00332">
    <property type="entry name" value="PP2Cc"/>
    <property type="match status" value="1"/>
</dbReference>
<reference evidence="3" key="1">
    <citation type="journal article" date="2019" name="G3 (Bethesda)">
        <title>Genome Assemblies of Two Rare Opportunistic Yeast Pathogens: Diutina rugosa (syn. Candida rugosa) and Trichomonascus ciferrii (syn. Candida ciferrii).</title>
        <authorList>
            <person name="Mixao V."/>
            <person name="Saus E."/>
            <person name="Hansen A.P."/>
            <person name="Lass-Florl C."/>
            <person name="Gabaldon T."/>
        </authorList>
    </citation>
    <scope>NUCLEOTIDE SEQUENCE</scope>
    <source>
        <strain evidence="3">CBS 4856</strain>
    </source>
</reference>
<feature type="compositionally biased region" description="Polar residues" evidence="1">
    <location>
        <begin position="445"/>
        <end position="459"/>
    </location>
</feature>
<sequence length="560" mass="61410">MLRPTVPRLQQRLGRAGNIRSLSYSSRLGDKMRARSGSLNVVLASSLFLVGSYVAAPSIRAKVGNETPSSSSPSFSTSAAYGIPRSGGGKHTISLLSPGQVSSWLRENEESYLVERGKGVLRYDVCQLASNNPIEDDRSERTIQVPLISGPGNDDRQSTDWMFWGIYDGHSGWTTSAKLRDSLINYVLNELDKVYTRSSPNSPYRLIPSPETIDAAIQQGFLNLDDEIVHKSVNRLLSNPNKTIATEMIAPALSGSCGLLAFYDSHSQKLRVAVTGDSRAVLGSRNQNGQWTATALSTDQTGSNSEEAHRVRSEHPGEEATAIRNGRVLGQLEPTRAFGDARYKWTRDVQNKVSQAFFGRRTPNELKSPPYVTAKPEVTTTQVSPGKGDFLVMASDGLFEMLSNEEVVTLVAQWMEQKHPEYLNHSLPTPSKSSPGIFSRLFGSSGETQQRSTTTVEDVSTNKEAQKQPLRRRGGYSPKFVVEDENVATHLIRNALGGADREQVSMLVSIPSPLSRNHRDDLTVTVVFFGEDGEPNDSGSVKVNQIATKNNLRSNVRAKL</sequence>
<feature type="region of interest" description="Disordered" evidence="1">
    <location>
        <begin position="296"/>
        <end position="318"/>
    </location>
</feature>
<feature type="compositionally biased region" description="Polar residues" evidence="1">
    <location>
        <begin position="426"/>
        <end position="436"/>
    </location>
</feature>
<feature type="region of interest" description="Disordered" evidence="1">
    <location>
        <begin position="425"/>
        <end position="473"/>
    </location>
</feature>
<evidence type="ECO:0000259" key="2">
    <source>
        <dbReference type="PROSITE" id="PS51746"/>
    </source>
</evidence>
<dbReference type="InterPro" id="IPR001932">
    <property type="entry name" value="PPM-type_phosphatase-like_dom"/>
</dbReference>
<organism evidence="3 4">
    <name type="scientific">Trichomonascus ciferrii</name>
    <dbReference type="NCBI Taxonomy" id="44093"/>
    <lineage>
        <taxon>Eukaryota</taxon>
        <taxon>Fungi</taxon>
        <taxon>Dikarya</taxon>
        <taxon>Ascomycota</taxon>
        <taxon>Saccharomycotina</taxon>
        <taxon>Dipodascomycetes</taxon>
        <taxon>Dipodascales</taxon>
        <taxon>Trichomonascaceae</taxon>
        <taxon>Trichomonascus</taxon>
        <taxon>Trichomonascus ciferrii complex</taxon>
    </lineage>
</organism>
<dbReference type="OrthoDB" id="420076at2759"/>
<dbReference type="Pfam" id="PF00481">
    <property type="entry name" value="PP2C"/>
    <property type="match status" value="1"/>
</dbReference>
<evidence type="ECO:0000313" key="4">
    <source>
        <dbReference type="Proteomes" id="UP000761534"/>
    </source>
</evidence>
<dbReference type="InterPro" id="IPR015655">
    <property type="entry name" value="PP2C"/>
</dbReference>
<dbReference type="VEuPathDB" id="FungiDB:TRICI_000649"/>